<keyword evidence="3" id="KW-1185">Reference proteome</keyword>
<keyword evidence="1" id="KW-0732">Signal</keyword>
<dbReference type="AlphaFoldDB" id="A0A0E3Z1X2"/>
<dbReference type="PATRIC" id="fig|314722.6.peg.2621"/>
<name>A0A0E3Z1X2_9GAMM</name>
<proteinExistence type="predicted"/>
<evidence type="ECO:0000256" key="1">
    <source>
        <dbReference type="SAM" id="SignalP"/>
    </source>
</evidence>
<sequence length="293" mass="30128">MSLRRLPLLAVLLTALCAAPALHAQSRPASPATDKQTVLPVWNKGSGKVEAVLLLEPAGDTSPGARWRFGNNSLDAAFGLGAGDSLGLLCNGPGSSSISSLASHCMLASLGADHHDGNARRLSATTALNRPGGRFGLSAGVAQSAGLPAWLSADSASMADADRIEQNDLQVFGQRNLGAEAYVSIAGTYARARLIPLADAAPGLVDQWDSKSLSVGGGYGSFGASIIGRVVDVPGQPGKWEGLGLGLTWRTPWSGQLTVGAENVVTRGKNPFSPSNGDADEGTVPYVRYEQGL</sequence>
<reference evidence="2 3" key="1">
    <citation type="journal article" date="2015" name="Genome Announc.">
        <title>Complete Genome Sequence of Pseudoxanthomonas suwonensis Strain J1, a Cellulose-Degrading Bacterium Isolated from Leaf- and Wood-Enriched Soil.</title>
        <authorList>
            <person name="Hou L."/>
            <person name="Jiang J."/>
            <person name="Xu Z."/>
            <person name="Zhou Y."/>
            <person name="Leung F.C."/>
        </authorList>
    </citation>
    <scope>NUCLEOTIDE SEQUENCE [LARGE SCALE GENOMIC DNA]</scope>
    <source>
        <strain evidence="2 3">J1</strain>
    </source>
</reference>
<gene>
    <name evidence="2" type="ORF">WQ53_12080</name>
</gene>
<protein>
    <recommendedName>
        <fullName evidence="4">Secreted protein</fullName>
    </recommendedName>
</protein>
<evidence type="ECO:0000313" key="3">
    <source>
        <dbReference type="Proteomes" id="UP000033067"/>
    </source>
</evidence>
<dbReference type="Proteomes" id="UP000033067">
    <property type="component" value="Chromosome"/>
</dbReference>
<evidence type="ECO:0000313" key="2">
    <source>
        <dbReference type="EMBL" id="AKC87382.1"/>
    </source>
</evidence>
<feature type="signal peptide" evidence="1">
    <location>
        <begin position="1"/>
        <end position="24"/>
    </location>
</feature>
<dbReference type="KEGG" id="psuw:WQ53_12080"/>
<dbReference type="EMBL" id="CP011144">
    <property type="protein sequence ID" value="AKC87382.1"/>
    <property type="molecule type" value="Genomic_DNA"/>
</dbReference>
<feature type="chain" id="PRO_5002415908" description="Secreted protein" evidence="1">
    <location>
        <begin position="25"/>
        <end position="293"/>
    </location>
</feature>
<evidence type="ECO:0008006" key="4">
    <source>
        <dbReference type="Google" id="ProtNLM"/>
    </source>
</evidence>
<dbReference type="OrthoDB" id="5939597at2"/>
<accession>A0A0E3Z1X2</accession>
<organism evidence="2 3">
    <name type="scientific">Pseudoxanthomonas suwonensis</name>
    <dbReference type="NCBI Taxonomy" id="314722"/>
    <lineage>
        <taxon>Bacteria</taxon>
        <taxon>Pseudomonadati</taxon>
        <taxon>Pseudomonadota</taxon>
        <taxon>Gammaproteobacteria</taxon>
        <taxon>Lysobacterales</taxon>
        <taxon>Lysobacteraceae</taxon>
        <taxon>Pseudoxanthomonas</taxon>
    </lineage>
</organism>